<evidence type="ECO:0000313" key="1">
    <source>
        <dbReference type="EMBL" id="KHJ30124.1"/>
    </source>
</evidence>
<evidence type="ECO:0000313" key="2">
    <source>
        <dbReference type="Proteomes" id="UP000030854"/>
    </source>
</evidence>
<gene>
    <name evidence="1" type="ORF">EV44_g4307</name>
</gene>
<dbReference type="Proteomes" id="UP000030854">
    <property type="component" value="Unassembled WGS sequence"/>
</dbReference>
<dbReference type="HOGENOM" id="CLU_2039801_0_0_1"/>
<reference evidence="1 2" key="1">
    <citation type="journal article" date="2014" name="BMC Genomics">
        <title>Adaptive genomic structural variation in the grape powdery mildew pathogen, Erysiphe necator.</title>
        <authorList>
            <person name="Jones L."/>
            <person name="Riaz S."/>
            <person name="Morales-Cruz A."/>
            <person name="Amrine K.C."/>
            <person name="McGuire B."/>
            <person name="Gubler W.D."/>
            <person name="Walker M.A."/>
            <person name="Cantu D."/>
        </authorList>
    </citation>
    <scope>NUCLEOTIDE SEQUENCE [LARGE SCALE GENOMIC DNA]</scope>
    <source>
        <strain evidence="2">c</strain>
    </source>
</reference>
<proteinExistence type="predicted"/>
<dbReference type="STRING" id="52586.A0A0B1NZW8"/>
<accession>A0A0B1NZW8</accession>
<comment type="caution">
    <text evidence="1">The sequence shown here is derived from an EMBL/GenBank/DDBJ whole genome shotgun (WGS) entry which is preliminary data.</text>
</comment>
<name>A0A0B1NZW8_UNCNE</name>
<keyword evidence="2" id="KW-1185">Reference proteome</keyword>
<protein>
    <submittedName>
        <fullName evidence="1">Uncharacterized protein</fullName>
    </submittedName>
</protein>
<organism evidence="1 2">
    <name type="scientific">Uncinula necator</name>
    <name type="common">Grape powdery mildew</name>
    <dbReference type="NCBI Taxonomy" id="52586"/>
    <lineage>
        <taxon>Eukaryota</taxon>
        <taxon>Fungi</taxon>
        <taxon>Dikarya</taxon>
        <taxon>Ascomycota</taxon>
        <taxon>Pezizomycotina</taxon>
        <taxon>Leotiomycetes</taxon>
        <taxon>Erysiphales</taxon>
        <taxon>Erysiphaceae</taxon>
        <taxon>Erysiphe</taxon>
    </lineage>
</organism>
<dbReference type="EMBL" id="JNVN01005054">
    <property type="protein sequence ID" value="KHJ30124.1"/>
    <property type="molecule type" value="Genomic_DNA"/>
</dbReference>
<sequence>MLKESPKLVTKLKHIDIHQHWLRQEFSRDVIKLDWISTSKMPADGLTKCLSDQKHQNFIRQLNMVDVNLIEWYESNFLKLLNPIEIPTHNRGGTLELAFCTDMSANYQVRTDLHTISGMIV</sequence>
<dbReference type="AlphaFoldDB" id="A0A0B1NZW8"/>